<organism evidence="3 4">
    <name type="scientific">Lunasporangiospora selenospora</name>
    <dbReference type="NCBI Taxonomy" id="979761"/>
    <lineage>
        <taxon>Eukaryota</taxon>
        <taxon>Fungi</taxon>
        <taxon>Fungi incertae sedis</taxon>
        <taxon>Mucoromycota</taxon>
        <taxon>Mortierellomycotina</taxon>
        <taxon>Mortierellomycetes</taxon>
        <taxon>Mortierellales</taxon>
        <taxon>Mortierellaceae</taxon>
        <taxon>Lunasporangiospora</taxon>
    </lineage>
</organism>
<reference evidence="3" key="1">
    <citation type="journal article" date="2020" name="Fungal Divers.">
        <title>Resolving the Mortierellaceae phylogeny through synthesis of multi-gene phylogenetics and phylogenomics.</title>
        <authorList>
            <person name="Vandepol N."/>
            <person name="Liber J."/>
            <person name="Desiro A."/>
            <person name="Na H."/>
            <person name="Kennedy M."/>
            <person name="Barry K."/>
            <person name="Grigoriev I.V."/>
            <person name="Miller A.N."/>
            <person name="O'Donnell K."/>
            <person name="Stajich J.E."/>
            <person name="Bonito G."/>
        </authorList>
    </citation>
    <scope>NUCLEOTIDE SEQUENCE</scope>
    <source>
        <strain evidence="3">KOD1015</strain>
    </source>
</reference>
<dbReference type="PANTHER" id="PTHR40124">
    <property type="match status" value="1"/>
</dbReference>
<name>A0A9P6FL08_9FUNG</name>
<dbReference type="OrthoDB" id="2395160at2759"/>
<dbReference type="PANTHER" id="PTHR40124:SF1">
    <property type="entry name" value="DISAGGREGATASE RELATED REPEAT PROTEIN"/>
    <property type="match status" value="1"/>
</dbReference>
<dbReference type="Proteomes" id="UP000780801">
    <property type="component" value="Unassembled WGS sequence"/>
</dbReference>
<feature type="domain" description="Polysaccharide lyase 14" evidence="2">
    <location>
        <begin position="122"/>
        <end position="336"/>
    </location>
</feature>
<keyword evidence="4" id="KW-1185">Reference proteome</keyword>
<dbReference type="AlphaFoldDB" id="A0A9P6FL08"/>
<evidence type="ECO:0000256" key="1">
    <source>
        <dbReference type="SAM" id="MobiDB-lite"/>
    </source>
</evidence>
<dbReference type="Gene3D" id="2.60.120.200">
    <property type="match status" value="1"/>
</dbReference>
<evidence type="ECO:0000259" key="2">
    <source>
        <dbReference type="Pfam" id="PF21294"/>
    </source>
</evidence>
<feature type="compositionally biased region" description="Low complexity" evidence="1">
    <location>
        <begin position="94"/>
        <end position="118"/>
    </location>
</feature>
<sequence>MTGIAVAAAATPLTREQIYAQAGLVQDWVAPMPSTSLVAAGVNPADNQDTGEKFIVHNWFTTFHTIQIGGTDLSFVNNPFSGLVSIAGKAVNNSSSNSSSIGSSIGSSISGNGKSGNKTNPSTSNMVLQVNYPKGSYAPSIGPVPGGAHFYAKPFGDKTPFSKILISYDVGFPNGFDWVLGGKLPGAYGGTPYDGCSGGVQSSGTNCLTMRLMWRAGGIGEAYAYVPADPSSKFCKDPQVLCNDQYGKSIGRGLIYFQPGTWTRLDILMELNEPAGMSNGTLQIYLDGELAVNQHNIPYRSTGMVGFQGLLFSSFFGGSDPSYASPMSQNVYFRNIRLSVGEPTQLYEGPGASSSSHLIGSTASWARASAVAIVIAALFLVFDLGL</sequence>
<dbReference type="Pfam" id="PF21294">
    <property type="entry name" value="Polysacc_lyase_14"/>
    <property type="match status" value="1"/>
</dbReference>
<evidence type="ECO:0000313" key="3">
    <source>
        <dbReference type="EMBL" id="KAF9577184.1"/>
    </source>
</evidence>
<accession>A0A9P6FL08</accession>
<dbReference type="InterPro" id="IPR048958">
    <property type="entry name" value="Polysacc_lyase_14"/>
</dbReference>
<protein>
    <recommendedName>
        <fullName evidence="2">Polysaccharide lyase 14 domain-containing protein</fullName>
    </recommendedName>
</protein>
<gene>
    <name evidence="3" type="ORF">BGW38_007772</name>
</gene>
<proteinExistence type="predicted"/>
<comment type="caution">
    <text evidence="3">The sequence shown here is derived from an EMBL/GenBank/DDBJ whole genome shotgun (WGS) entry which is preliminary data.</text>
</comment>
<evidence type="ECO:0000313" key="4">
    <source>
        <dbReference type="Proteomes" id="UP000780801"/>
    </source>
</evidence>
<feature type="region of interest" description="Disordered" evidence="1">
    <location>
        <begin position="94"/>
        <end position="124"/>
    </location>
</feature>
<dbReference type="EMBL" id="JAABOA010005178">
    <property type="protein sequence ID" value="KAF9577184.1"/>
    <property type="molecule type" value="Genomic_DNA"/>
</dbReference>